<dbReference type="GO" id="GO:0016788">
    <property type="term" value="F:hydrolase activity, acting on ester bonds"/>
    <property type="evidence" value="ECO:0007669"/>
    <property type="project" value="UniProtKB-UniRule"/>
</dbReference>
<comment type="function">
    <text evidence="5">Could be a nuclease involved in processing of the 5'-end of pre-16S rRNA.</text>
</comment>
<dbReference type="InterPro" id="IPR012337">
    <property type="entry name" value="RNaseH-like_sf"/>
</dbReference>
<dbReference type="CDD" id="cd16964">
    <property type="entry name" value="YqgF"/>
    <property type="match status" value="1"/>
</dbReference>
<dbReference type="GO" id="GO:0004518">
    <property type="term" value="F:nuclease activity"/>
    <property type="evidence" value="ECO:0007669"/>
    <property type="project" value="UniProtKB-KW"/>
</dbReference>
<dbReference type="Gene3D" id="3.30.420.140">
    <property type="entry name" value="YqgF/RNase H-like domain"/>
    <property type="match status" value="1"/>
</dbReference>
<dbReference type="InterPro" id="IPR006641">
    <property type="entry name" value="YqgF/RNaseH-like_dom"/>
</dbReference>
<dbReference type="Pfam" id="PF03652">
    <property type="entry name" value="RuvX"/>
    <property type="match status" value="1"/>
</dbReference>
<organism evidence="7 8">
    <name type="scientific">Candidatus Doudnabacteria bacterium RIFCSPLOWO2_01_FULL_44_21</name>
    <dbReference type="NCBI Taxonomy" id="1817841"/>
    <lineage>
        <taxon>Bacteria</taxon>
        <taxon>Candidatus Doudnaibacteriota</taxon>
    </lineage>
</organism>
<dbReference type="NCBIfam" id="TIGR00250">
    <property type="entry name" value="RNAse_H_YqgF"/>
    <property type="match status" value="1"/>
</dbReference>
<comment type="similarity">
    <text evidence="5">Belongs to the YqgF HJR family.</text>
</comment>
<dbReference type="EC" id="3.1.-.-" evidence="5"/>
<dbReference type="GO" id="GO:0005829">
    <property type="term" value="C:cytosol"/>
    <property type="evidence" value="ECO:0007669"/>
    <property type="project" value="TreeGrafter"/>
</dbReference>
<dbReference type="SMART" id="SM00732">
    <property type="entry name" value="YqgFc"/>
    <property type="match status" value="1"/>
</dbReference>
<dbReference type="GO" id="GO:0000967">
    <property type="term" value="P:rRNA 5'-end processing"/>
    <property type="evidence" value="ECO:0007669"/>
    <property type="project" value="UniProtKB-UniRule"/>
</dbReference>
<dbReference type="Proteomes" id="UP000177281">
    <property type="component" value="Unassembled WGS sequence"/>
</dbReference>
<keyword evidence="4 5" id="KW-0378">Hydrolase</keyword>
<keyword evidence="3 5" id="KW-0540">Nuclease</keyword>
<keyword evidence="2 5" id="KW-0690">Ribosome biogenesis</keyword>
<sequence>MRILALDWGTVRVGAAVSDPDGKIAFPLDRFIDKQSADEEIKKIIQELEVAKIVIGLPKGLNGQETESSKLALQFIENLKEKIAQPIEILDERFTTIAATKSLANQGISEKEQRGLRDNLSAQIMLQQYLDSPR</sequence>
<evidence type="ECO:0000259" key="6">
    <source>
        <dbReference type="SMART" id="SM00732"/>
    </source>
</evidence>
<evidence type="ECO:0000256" key="5">
    <source>
        <dbReference type="HAMAP-Rule" id="MF_00651"/>
    </source>
</evidence>
<evidence type="ECO:0000256" key="2">
    <source>
        <dbReference type="ARBA" id="ARBA00022517"/>
    </source>
</evidence>
<reference evidence="7 8" key="1">
    <citation type="journal article" date="2016" name="Nat. Commun.">
        <title>Thousands of microbial genomes shed light on interconnected biogeochemical processes in an aquifer system.</title>
        <authorList>
            <person name="Anantharaman K."/>
            <person name="Brown C.T."/>
            <person name="Hug L.A."/>
            <person name="Sharon I."/>
            <person name="Castelle C.J."/>
            <person name="Probst A.J."/>
            <person name="Thomas B.C."/>
            <person name="Singh A."/>
            <person name="Wilkins M.J."/>
            <person name="Karaoz U."/>
            <person name="Brodie E.L."/>
            <person name="Williams K.H."/>
            <person name="Hubbard S.S."/>
            <person name="Banfield J.F."/>
        </authorList>
    </citation>
    <scope>NUCLEOTIDE SEQUENCE [LARGE SCALE GENOMIC DNA]</scope>
</reference>
<dbReference type="HAMAP" id="MF_00651">
    <property type="entry name" value="Nuclease_YqgF"/>
    <property type="match status" value="1"/>
</dbReference>
<dbReference type="EMBL" id="MFFB01000007">
    <property type="protein sequence ID" value="OGE94785.1"/>
    <property type="molecule type" value="Genomic_DNA"/>
</dbReference>
<name>A0A1F5PXY8_9BACT</name>
<evidence type="ECO:0000256" key="1">
    <source>
        <dbReference type="ARBA" id="ARBA00022490"/>
    </source>
</evidence>
<dbReference type="PANTHER" id="PTHR33317">
    <property type="entry name" value="POLYNUCLEOTIDYL TRANSFERASE, RIBONUCLEASE H-LIKE SUPERFAMILY PROTEIN"/>
    <property type="match status" value="1"/>
</dbReference>
<comment type="caution">
    <text evidence="7">The sequence shown here is derived from an EMBL/GenBank/DDBJ whole genome shotgun (WGS) entry which is preliminary data.</text>
</comment>
<dbReference type="STRING" id="1817841.A3B10_03260"/>
<proteinExistence type="inferred from homology"/>
<gene>
    <name evidence="7" type="ORF">A3B10_03260</name>
</gene>
<evidence type="ECO:0000256" key="4">
    <source>
        <dbReference type="ARBA" id="ARBA00022801"/>
    </source>
</evidence>
<evidence type="ECO:0000313" key="7">
    <source>
        <dbReference type="EMBL" id="OGE94785.1"/>
    </source>
</evidence>
<accession>A0A1F5PXY8</accession>
<evidence type="ECO:0000256" key="3">
    <source>
        <dbReference type="ARBA" id="ARBA00022722"/>
    </source>
</evidence>
<dbReference type="PANTHER" id="PTHR33317:SF4">
    <property type="entry name" value="POLYNUCLEOTIDYL TRANSFERASE, RIBONUCLEASE H-LIKE SUPERFAMILY PROTEIN"/>
    <property type="match status" value="1"/>
</dbReference>
<dbReference type="SUPFAM" id="SSF53098">
    <property type="entry name" value="Ribonuclease H-like"/>
    <property type="match status" value="1"/>
</dbReference>
<protein>
    <recommendedName>
        <fullName evidence="5">Putative pre-16S rRNA nuclease</fullName>
        <ecNumber evidence="5">3.1.-.-</ecNumber>
    </recommendedName>
</protein>
<dbReference type="AlphaFoldDB" id="A0A1F5PXY8"/>
<dbReference type="InterPro" id="IPR037027">
    <property type="entry name" value="YqgF/RNaseH-like_dom_sf"/>
</dbReference>
<evidence type="ECO:0000313" key="8">
    <source>
        <dbReference type="Proteomes" id="UP000177281"/>
    </source>
</evidence>
<feature type="domain" description="YqgF/RNase H-like" evidence="6">
    <location>
        <begin position="1"/>
        <end position="99"/>
    </location>
</feature>
<comment type="subcellular location">
    <subcellularLocation>
        <location evidence="5">Cytoplasm</location>
    </subcellularLocation>
</comment>
<keyword evidence="1 5" id="KW-0963">Cytoplasm</keyword>
<dbReference type="InterPro" id="IPR005227">
    <property type="entry name" value="YqgF"/>
</dbReference>